<keyword evidence="3" id="KW-1185">Reference proteome</keyword>
<dbReference type="EMBL" id="CP063405">
    <property type="protein sequence ID" value="QSZ29003.1"/>
    <property type="molecule type" value="Genomic_DNA"/>
</dbReference>
<accession>A0A8A3NU72</accession>
<protein>
    <submittedName>
        <fullName evidence="2">Uncharacterized protein</fullName>
    </submittedName>
</protein>
<reference evidence="2" key="1">
    <citation type="submission" date="2020-10" db="EMBL/GenBank/DDBJ databases">
        <title>Genome Sequence of Monilinia vaccinii-corymbosi Sheds Light on Mummy Berry Disease Infection of Blueberry and Mating Type.</title>
        <authorList>
            <person name="Yow A.G."/>
            <person name="Zhang Y."/>
            <person name="Bansal K."/>
            <person name="Eacker S.M."/>
            <person name="Sullivan S."/>
            <person name="Liachko I."/>
            <person name="Cubeta M.A."/>
            <person name="Rollins J.A."/>
            <person name="Ashrafi H."/>
        </authorList>
    </citation>
    <scope>NUCLEOTIDE SEQUENCE</scope>
    <source>
        <strain evidence="2">RL-1</strain>
    </source>
</reference>
<gene>
    <name evidence="2" type="ORF">DSL72_003512</name>
</gene>
<feature type="region of interest" description="Disordered" evidence="1">
    <location>
        <begin position="50"/>
        <end position="74"/>
    </location>
</feature>
<evidence type="ECO:0000313" key="2">
    <source>
        <dbReference type="EMBL" id="QSZ29003.1"/>
    </source>
</evidence>
<dbReference type="AlphaFoldDB" id="A0A8A3NU72"/>
<sequence>MLLQIMSSVPIHLQWHLKSLEIDRERGQKRSYLKGCLTWWKYQKRTAYPPPGGHSQPLTGVDFEPSPPDHEKVKHPAPPELLIPPTYFPSALSLDSAELFPPSTKPLSTWISRCLSTKELDSSPERIIEFPGASYENTVHHVLTDPRPATPLGVLNTAFPYPSDDHGLSDPLFKPGVYLDTLK</sequence>
<dbReference type="Proteomes" id="UP000672032">
    <property type="component" value="Chromosome 1"/>
</dbReference>
<evidence type="ECO:0000256" key="1">
    <source>
        <dbReference type="SAM" id="MobiDB-lite"/>
    </source>
</evidence>
<dbReference type="OrthoDB" id="3461890at2759"/>
<name>A0A8A3NU72_9HELO</name>
<proteinExistence type="predicted"/>
<organism evidence="2 3">
    <name type="scientific">Monilinia vaccinii-corymbosi</name>
    <dbReference type="NCBI Taxonomy" id="61207"/>
    <lineage>
        <taxon>Eukaryota</taxon>
        <taxon>Fungi</taxon>
        <taxon>Dikarya</taxon>
        <taxon>Ascomycota</taxon>
        <taxon>Pezizomycotina</taxon>
        <taxon>Leotiomycetes</taxon>
        <taxon>Helotiales</taxon>
        <taxon>Sclerotiniaceae</taxon>
        <taxon>Monilinia</taxon>
    </lineage>
</organism>
<evidence type="ECO:0000313" key="3">
    <source>
        <dbReference type="Proteomes" id="UP000672032"/>
    </source>
</evidence>